<gene>
    <name evidence="7" type="ORF">J0S82_003452</name>
</gene>
<dbReference type="PROSITE" id="PS50177">
    <property type="entry name" value="NTF2_DOMAIN"/>
    <property type="match status" value="1"/>
</dbReference>
<dbReference type="PANTHER" id="PTHR10662:SF22">
    <property type="entry name" value="NUCLEAR RNA EXPORT FACTOR 1"/>
    <property type="match status" value="1"/>
</dbReference>
<keyword evidence="8" id="KW-1185">Reference proteome</keyword>
<dbReference type="OrthoDB" id="9805997at2759"/>
<dbReference type="Gene3D" id="3.10.450.50">
    <property type="match status" value="1"/>
</dbReference>
<evidence type="ECO:0000313" key="8">
    <source>
        <dbReference type="Proteomes" id="UP000700334"/>
    </source>
</evidence>
<dbReference type="InterPro" id="IPR002075">
    <property type="entry name" value="NTF2_dom"/>
</dbReference>
<sequence length="135" mass="15937">MLSFQGSSFRSNALKNVVPHFLKQYYWIYDYGDRQSLLGIYHNQACFSLSIPVSPEDPPSRLWQYFKDSKDMKKFNDQYLRYQLLRHTNLEITSTLCMLPQTQHDFNSLLVDLWVHTESMLCFSVHGVFKEGESV</sequence>
<dbReference type="Pfam" id="PF22602">
    <property type="entry name" value="NXF_NTF2"/>
    <property type="match status" value="1"/>
</dbReference>
<dbReference type="SUPFAM" id="SSF54427">
    <property type="entry name" value="NTF2-like"/>
    <property type="match status" value="1"/>
</dbReference>
<dbReference type="InterPro" id="IPR018222">
    <property type="entry name" value="Nuclear_transport_factor_2_euk"/>
</dbReference>
<dbReference type="EMBL" id="JAGFMF010011853">
    <property type="protein sequence ID" value="KAG8511199.1"/>
    <property type="molecule type" value="Genomic_DNA"/>
</dbReference>
<dbReference type="GO" id="GO:0016973">
    <property type="term" value="P:poly(A)+ mRNA export from nucleus"/>
    <property type="evidence" value="ECO:0007669"/>
    <property type="project" value="TreeGrafter"/>
</dbReference>
<keyword evidence="3" id="KW-0813">Transport</keyword>
<comment type="similarity">
    <text evidence="2">Belongs to the NXF family.</text>
</comment>
<reference evidence="7" key="1">
    <citation type="journal article" date="2021" name="Evol. Appl.">
        <title>The genome of the Pyrenean desman and the effects of bottlenecks and inbreeding on the genomic landscape of an endangered species.</title>
        <authorList>
            <person name="Escoda L."/>
            <person name="Castresana J."/>
        </authorList>
    </citation>
    <scope>NUCLEOTIDE SEQUENCE</scope>
    <source>
        <strain evidence="7">IBE-C5619</strain>
    </source>
</reference>
<feature type="domain" description="NTF2" evidence="6">
    <location>
        <begin position="17"/>
        <end position="135"/>
    </location>
</feature>
<dbReference type="FunFam" id="3.10.450.50:FF:000004">
    <property type="entry name" value="Nuclear RNA export factor 1"/>
    <property type="match status" value="1"/>
</dbReference>
<organism evidence="7 8">
    <name type="scientific">Galemys pyrenaicus</name>
    <name type="common">Iberian desman</name>
    <name type="synonym">Pyrenean desman</name>
    <dbReference type="NCBI Taxonomy" id="202257"/>
    <lineage>
        <taxon>Eukaryota</taxon>
        <taxon>Metazoa</taxon>
        <taxon>Chordata</taxon>
        <taxon>Craniata</taxon>
        <taxon>Vertebrata</taxon>
        <taxon>Euteleostomi</taxon>
        <taxon>Mammalia</taxon>
        <taxon>Eutheria</taxon>
        <taxon>Laurasiatheria</taxon>
        <taxon>Eulipotyphla</taxon>
        <taxon>Talpidae</taxon>
        <taxon>Galemys</taxon>
    </lineage>
</organism>
<comment type="subcellular location">
    <subcellularLocation>
        <location evidence="1">Nucleus</location>
    </subcellularLocation>
</comment>
<accession>A0A8J5ZWW6</accession>
<evidence type="ECO:0000256" key="2">
    <source>
        <dbReference type="ARBA" id="ARBA00009285"/>
    </source>
</evidence>
<dbReference type="InterPro" id="IPR032710">
    <property type="entry name" value="NTF2-like_dom_sf"/>
</dbReference>
<protein>
    <submittedName>
        <fullName evidence="7">Nuclear RNA export factor 3</fullName>
    </submittedName>
</protein>
<dbReference type="PANTHER" id="PTHR10662">
    <property type="entry name" value="NUCLEAR RNA EXPORT FACTOR"/>
    <property type="match status" value="1"/>
</dbReference>
<evidence type="ECO:0000256" key="3">
    <source>
        <dbReference type="ARBA" id="ARBA00022448"/>
    </source>
</evidence>
<evidence type="ECO:0000256" key="1">
    <source>
        <dbReference type="ARBA" id="ARBA00004123"/>
    </source>
</evidence>
<keyword evidence="5" id="KW-0539">Nucleus</keyword>
<dbReference type="InterPro" id="IPR030217">
    <property type="entry name" value="NXF_fam"/>
</dbReference>
<dbReference type="Proteomes" id="UP000700334">
    <property type="component" value="Unassembled WGS sequence"/>
</dbReference>
<name>A0A8J5ZWW6_GALPY</name>
<comment type="caution">
    <text evidence="7">The sequence shown here is derived from an EMBL/GenBank/DDBJ whole genome shotgun (WGS) entry which is preliminary data.</text>
</comment>
<evidence type="ECO:0000256" key="4">
    <source>
        <dbReference type="ARBA" id="ARBA00022816"/>
    </source>
</evidence>
<dbReference type="GO" id="GO:0005634">
    <property type="term" value="C:nucleus"/>
    <property type="evidence" value="ECO:0007669"/>
    <property type="project" value="UniProtKB-SubCell"/>
</dbReference>
<proteinExistence type="inferred from homology"/>
<keyword evidence="4" id="KW-0509">mRNA transport</keyword>
<evidence type="ECO:0000259" key="6">
    <source>
        <dbReference type="PROSITE" id="PS50177"/>
    </source>
</evidence>
<dbReference type="GO" id="GO:0003723">
    <property type="term" value="F:RNA binding"/>
    <property type="evidence" value="ECO:0007669"/>
    <property type="project" value="TreeGrafter"/>
</dbReference>
<evidence type="ECO:0000256" key="5">
    <source>
        <dbReference type="ARBA" id="ARBA00023242"/>
    </source>
</evidence>
<evidence type="ECO:0000313" key="7">
    <source>
        <dbReference type="EMBL" id="KAG8511199.1"/>
    </source>
</evidence>
<dbReference type="AlphaFoldDB" id="A0A8J5ZWW6"/>